<dbReference type="AlphaFoldDB" id="A0A7N0VEV7"/>
<evidence type="ECO:0000256" key="5">
    <source>
        <dbReference type="ARBA" id="ARBA00023004"/>
    </source>
</evidence>
<evidence type="ECO:0000313" key="7">
    <source>
        <dbReference type="Proteomes" id="UP000594263"/>
    </source>
</evidence>
<protein>
    <submittedName>
        <fullName evidence="6">Uncharacterized protein</fullName>
    </submittedName>
</protein>
<dbReference type="InterPro" id="IPR004294">
    <property type="entry name" value="Carotenoid_Oase"/>
</dbReference>
<evidence type="ECO:0000313" key="6">
    <source>
        <dbReference type="EnsemblPlants" id="Kaladp0562s0001.1.v1.1"/>
    </source>
</evidence>
<proteinExistence type="inferred from homology"/>
<dbReference type="Pfam" id="PF03055">
    <property type="entry name" value="RPE65"/>
    <property type="match status" value="1"/>
</dbReference>
<comment type="cofactor">
    <cofactor evidence="1">
        <name>Fe(2+)</name>
        <dbReference type="ChEBI" id="CHEBI:29033"/>
    </cofactor>
</comment>
<keyword evidence="4" id="KW-0223">Dioxygenase</keyword>
<dbReference type="OMA" id="SHILIIH"/>
<evidence type="ECO:0000256" key="2">
    <source>
        <dbReference type="ARBA" id="ARBA00006787"/>
    </source>
</evidence>
<sequence length="132" mass="14172">MKSSHILIIHPSPLVLSTDFLSLTKSMAVLEDEKTAASGDGIVTVKPKPNKGLASKVIDLFEKLVVKLLYDSSKPQHYLSGDFAPVSDETPPCADLPVIGHLPACMDGEFVRVGPNPKFAPVAGYHWFDGDG</sequence>
<dbReference type="EnsemblPlants" id="Kaladp0562s0001.1.v1.1">
    <property type="protein sequence ID" value="Kaladp0562s0001.1.v1.1"/>
    <property type="gene ID" value="Kaladp0562s0001.v1.1"/>
</dbReference>
<name>A0A7N0VEV7_KALFE</name>
<keyword evidence="4" id="KW-0560">Oxidoreductase</keyword>
<organism evidence="6 7">
    <name type="scientific">Kalanchoe fedtschenkoi</name>
    <name type="common">Lavender scallops</name>
    <name type="synonym">South American air plant</name>
    <dbReference type="NCBI Taxonomy" id="63787"/>
    <lineage>
        <taxon>Eukaryota</taxon>
        <taxon>Viridiplantae</taxon>
        <taxon>Streptophyta</taxon>
        <taxon>Embryophyta</taxon>
        <taxon>Tracheophyta</taxon>
        <taxon>Spermatophyta</taxon>
        <taxon>Magnoliopsida</taxon>
        <taxon>eudicotyledons</taxon>
        <taxon>Gunneridae</taxon>
        <taxon>Pentapetalae</taxon>
        <taxon>Saxifragales</taxon>
        <taxon>Crassulaceae</taxon>
        <taxon>Kalanchoe</taxon>
    </lineage>
</organism>
<dbReference type="GO" id="GO:0046872">
    <property type="term" value="F:metal ion binding"/>
    <property type="evidence" value="ECO:0007669"/>
    <property type="project" value="UniProtKB-KW"/>
</dbReference>
<evidence type="ECO:0000256" key="4">
    <source>
        <dbReference type="ARBA" id="ARBA00022964"/>
    </source>
</evidence>
<dbReference type="Gramene" id="Kaladp0562s0001.1.v1.1">
    <property type="protein sequence ID" value="Kaladp0562s0001.1.v1.1"/>
    <property type="gene ID" value="Kaladp0562s0001.v1.1"/>
</dbReference>
<dbReference type="GO" id="GO:0016702">
    <property type="term" value="F:oxidoreductase activity, acting on single donors with incorporation of molecular oxygen, incorporation of two atoms of oxygen"/>
    <property type="evidence" value="ECO:0007669"/>
    <property type="project" value="InterPro"/>
</dbReference>
<keyword evidence="7" id="KW-1185">Reference proteome</keyword>
<reference evidence="6" key="1">
    <citation type="submission" date="2021-01" db="UniProtKB">
        <authorList>
            <consortium name="EnsemblPlants"/>
        </authorList>
    </citation>
    <scope>IDENTIFICATION</scope>
</reference>
<evidence type="ECO:0000256" key="3">
    <source>
        <dbReference type="ARBA" id="ARBA00022723"/>
    </source>
</evidence>
<keyword evidence="3" id="KW-0479">Metal-binding</keyword>
<evidence type="ECO:0000256" key="1">
    <source>
        <dbReference type="ARBA" id="ARBA00001954"/>
    </source>
</evidence>
<comment type="similarity">
    <text evidence="2">Belongs to the carotenoid oxygenase family.</text>
</comment>
<keyword evidence="5" id="KW-0408">Iron</keyword>
<accession>A0A7N0VEV7</accession>
<dbReference type="Proteomes" id="UP000594263">
    <property type="component" value="Unplaced"/>
</dbReference>